<dbReference type="PANTHER" id="PTHR43465:SF2">
    <property type="entry name" value="DUF1680 DOMAIN PROTEIN (AFU_ORTHOLOGUE AFUA_1G08910)"/>
    <property type="match status" value="1"/>
</dbReference>
<dbReference type="InterPro" id="IPR008928">
    <property type="entry name" value="6-hairpin_glycosidase_sf"/>
</dbReference>
<organism evidence="3 4">
    <name type="scientific">Segatella cerevisiae</name>
    <dbReference type="NCBI Taxonomy" id="2053716"/>
    <lineage>
        <taxon>Bacteria</taxon>
        <taxon>Pseudomonadati</taxon>
        <taxon>Bacteroidota</taxon>
        <taxon>Bacteroidia</taxon>
        <taxon>Bacteroidales</taxon>
        <taxon>Prevotellaceae</taxon>
        <taxon>Segatella</taxon>
    </lineage>
</organism>
<evidence type="ECO:0000313" key="4">
    <source>
        <dbReference type="Proteomes" id="UP001204015"/>
    </source>
</evidence>
<dbReference type="Pfam" id="PF07944">
    <property type="entry name" value="Beta-AFase-like_GH127_cat"/>
    <property type="match status" value="1"/>
</dbReference>
<dbReference type="RefSeq" id="WP_252761015.1">
    <property type="nucleotide sequence ID" value="NZ_JAMXLY010000023.1"/>
</dbReference>
<dbReference type="Proteomes" id="UP001204015">
    <property type="component" value="Unassembled WGS sequence"/>
</dbReference>
<comment type="caution">
    <text evidence="3">The sequence shown here is derived from an EMBL/GenBank/DDBJ whole genome shotgun (WGS) entry which is preliminary data.</text>
</comment>
<keyword evidence="4" id="KW-1185">Reference proteome</keyword>
<name>A0ABT1BXU9_9BACT</name>
<dbReference type="EMBL" id="JAMXLY010000023">
    <property type="protein sequence ID" value="MCO6025660.1"/>
    <property type="molecule type" value="Genomic_DNA"/>
</dbReference>
<dbReference type="GO" id="GO:0016787">
    <property type="term" value="F:hydrolase activity"/>
    <property type="evidence" value="ECO:0007669"/>
    <property type="project" value="UniProtKB-KW"/>
</dbReference>
<evidence type="ECO:0000259" key="1">
    <source>
        <dbReference type="Pfam" id="PF07944"/>
    </source>
</evidence>
<proteinExistence type="predicted"/>
<accession>A0ABT1BXU9</accession>
<evidence type="ECO:0000259" key="2">
    <source>
        <dbReference type="Pfam" id="PF20736"/>
    </source>
</evidence>
<evidence type="ECO:0000313" key="3">
    <source>
        <dbReference type="EMBL" id="MCO6025660.1"/>
    </source>
</evidence>
<reference evidence="3 4" key="1">
    <citation type="submission" date="2022-06" db="EMBL/GenBank/DDBJ databases">
        <title>A taxonomic note on the genus Prevotella: Description of four novel genera and emended description of the genera Hallella and Xylanibacter.</title>
        <authorList>
            <person name="Hitch T.C.A."/>
        </authorList>
    </citation>
    <scope>NUCLEOTIDE SEQUENCE [LARGE SCALE GENOMIC DNA]</scope>
    <source>
        <strain evidence="3 4">DSM 100619</strain>
    </source>
</reference>
<dbReference type="Pfam" id="PF20736">
    <property type="entry name" value="Glyco_hydro127M"/>
    <property type="match status" value="1"/>
</dbReference>
<dbReference type="PANTHER" id="PTHR43465">
    <property type="entry name" value="DUF1680 DOMAIN PROTEIN (AFU_ORTHOLOGUE AFUA_1G08910)"/>
    <property type="match status" value="1"/>
</dbReference>
<dbReference type="InterPro" id="IPR012878">
    <property type="entry name" value="Beta-AFase-like_GH127_cat"/>
</dbReference>
<feature type="domain" description="Non-reducing end beta-L-arabinofuranosidase-like GH127 middle" evidence="2">
    <location>
        <begin position="438"/>
        <end position="532"/>
    </location>
</feature>
<dbReference type="InterPro" id="IPR049046">
    <property type="entry name" value="Beta-AFase-like_GH127_middle"/>
</dbReference>
<protein>
    <submittedName>
        <fullName evidence="3">Glycoside hydrolase family 127 protein</fullName>
    </submittedName>
</protein>
<dbReference type="InterPro" id="IPR049174">
    <property type="entry name" value="Beta-AFase-like"/>
</dbReference>
<dbReference type="SUPFAM" id="SSF48208">
    <property type="entry name" value="Six-hairpin glycosidases"/>
    <property type="match status" value="1"/>
</dbReference>
<keyword evidence="3" id="KW-0378">Hydrolase</keyword>
<sequence>MKNKFIIGLLILLYVHAFGWSRDFTARKISVYQSQAIISPQFVPLEIGEIRPEGWLRDWAEFAAKGVTGHLDEYEDVFRLAWKGVPIKAPGVGPEGTGWPLEQCSYWLDGAVKLAYILNDSALIHKTSERLDRVVNGVLGGADNFIYWKPDAINTEFNVWAHSLMGRSLVSYYQATHDPKILKALDKVYSGLTLRLPNEHQSESVSQSMEHMRASTNVDAMSETYVMTGDTAILRHLKEFGNNRSMTISEKTWLESDPQKPVSEDQSVHGVTYYEAIKVPAIASMWSGDKNGMTAAEHILKWGERLNLLPFGVCSSEEYLAGKGAFRNTETCNVPTSMWSLSWLLRLSGTSTWADKIEQIFFNAGPAPVTRDFKMLCYYQSPNRLDAGKLPTNPHISGPAGLVFTPYGAPTLCCAGNVNNTIPDYIQNMCMESMDGGLAFTLYGPCRIEKSMKGRKLSIQCRTEYPFDDKISILIGSNGAISMPVYLRIPNWCSRYSVKVNGKAVKGKPEAGFVEIFRTWKNRDRIDLVFPMKVKVTAGKETPYPNVKYFASTKQASDRTVQNPFECVTYGPLLYALPIRDINANKKDPEAKYNYALDIPSGIAKTGIKIVKTPMKNKIWDWGLEAAPVKLVVRAKEFNWNPTEMQPLPEKSVKGAQTVSLQLVPYGCTKFRVSMFPVTERAWMNSDNE</sequence>
<feature type="domain" description="Non-reducing end beta-L-arabinofuranosidase-like GH127 catalytic" evidence="1">
    <location>
        <begin position="148"/>
        <end position="424"/>
    </location>
</feature>
<gene>
    <name evidence="3" type="ORF">NG821_07375</name>
</gene>